<dbReference type="InterPro" id="IPR029062">
    <property type="entry name" value="Class_I_gatase-like"/>
</dbReference>
<evidence type="ECO:0000256" key="4">
    <source>
        <dbReference type="ARBA" id="ARBA00022598"/>
    </source>
</evidence>
<evidence type="ECO:0000259" key="11">
    <source>
        <dbReference type="Pfam" id="PF07685"/>
    </source>
</evidence>
<feature type="active site" description="Nucleophile" evidence="9">
    <location>
        <position position="329"/>
    </location>
</feature>
<evidence type="ECO:0000256" key="7">
    <source>
        <dbReference type="ARBA" id="ARBA00022842"/>
    </source>
</evidence>
<evidence type="ECO:0000256" key="2">
    <source>
        <dbReference type="ARBA" id="ARBA00006205"/>
    </source>
</evidence>
<dbReference type="RefSeq" id="WP_269422894.1">
    <property type="nucleotide sequence ID" value="NZ_JAPWGY010000002.1"/>
</dbReference>
<dbReference type="SUPFAM" id="SSF52317">
    <property type="entry name" value="Class I glutamine amidotransferase-like"/>
    <property type="match status" value="1"/>
</dbReference>
<evidence type="ECO:0000256" key="9">
    <source>
        <dbReference type="HAMAP-Rule" id="MF_00027"/>
    </source>
</evidence>
<evidence type="ECO:0000256" key="3">
    <source>
        <dbReference type="ARBA" id="ARBA00022573"/>
    </source>
</evidence>
<dbReference type="Gene3D" id="3.40.50.300">
    <property type="entry name" value="P-loop containing nucleotide triphosphate hydrolases"/>
    <property type="match status" value="1"/>
</dbReference>
<name>A0ABT4LIF0_9PROT</name>
<dbReference type="HAMAP" id="MF_00027">
    <property type="entry name" value="CobB_CbiA"/>
    <property type="match status" value="1"/>
</dbReference>
<gene>
    <name evidence="9" type="primary">cbiA</name>
    <name evidence="12" type="ORF">O4H49_07965</name>
</gene>
<evidence type="ECO:0000256" key="1">
    <source>
        <dbReference type="ARBA" id="ARBA00001946"/>
    </source>
</evidence>
<sequence length="439" mass="46600">MQPSSKGLIIAAPSSGSGKTTLTLALLRHFRNSQERVSPVKTGPDYIDPAYHAAAAGRACYNLDPWALRDESLAALVTLAGQDTDVVLAEGVMGLFDGAVGGAGSTAALAKKTGWPVVLVIDVKGMSASAAAVLHGFSSFDPELDIAGVIFNRVGSPRHASLLDEACRPLGIPVLGHLRRQEDMVLPNRHLGLVQAVEHSELDGFLNRAAEQVAWDVDCRALLDLARPSRLERREMGTLVPPIGQRIAVASDVAFSFCYSSLLEGWRQSGAELTFFSPLEDQQPSPKADAIYLPGGYPELHVGQLGANQNFMGALRAAAEKKITIFGECGGYMVLGQGLIDGRGDHHAMTGLLPVETSFAVRKRSLGYRVVRSLVDSPLGPVGQGFAAHEFHYSTVVRGEGEQPLFNVEDAAGKNLGTAGCRLGSVMGSYIHLIDTLPG</sequence>
<dbReference type="InterPro" id="IPR027417">
    <property type="entry name" value="P-loop_NTPase"/>
</dbReference>
<dbReference type="Pfam" id="PF01656">
    <property type="entry name" value="CbiA"/>
    <property type="match status" value="1"/>
</dbReference>
<dbReference type="Proteomes" id="UP001069802">
    <property type="component" value="Unassembled WGS sequence"/>
</dbReference>
<dbReference type="NCBIfam" id="NF002204">
    <property type="entry name" value="PRK01077.1"/>
    <property type="match status" value="1"/>
</dbReference>
<comment type="cofactor">
    <cofactor evidence="1 9">
        <name>Mg(2+)</name>
        <dbReference type="ChEBI" id="CHEBI:18420"/>
    </cofactor>
</comment>
<feature type="domain" description="CobB/CobQ-like glutamine amidotransferase" evidence="11">
    <location>
        <begin position="246"/>
        <end position="434"/>
    </location>
</feature>
<evidence type="ECO:0000313" key="13">
    <source>
        <dbReference type="Proteomes" id="UP001069802"/>
    </source>
</evidence>
<keyword evidence="7 9" id="KW-0460">Magnesium</keyword>
<comment type="catalytic activity">
    <reaction evidence="9">
        <text>cob(II)yrinate + 2 L-glutamine + 2 ATP + 2 H2O = cob(II)yrinate a,c diamide + 2 L-glutamate + 2 ADP + 2 phosphate + 2 H(+)</text>
        <dbReference type="Rhea" id="RHEA:26289"/>
        <dbReference type="ChEBI" id="CHEBI:15377"/>
        <dbReference type="ChEBI" id="CHEBI:15378"/>
        <dbReference type="ChEBI" id="CHEBI:29985"/>
        <dbReference type="ChEBI" id="CHEBI:30616"/>
        <dbReference type="ChEBI" id="CHEBI:43474"/>
        <dbReference type="ChEBI" id="CHEBI:58359"/>
        <dbReference type="ChEBI" id="CHEBI:58537"/>
        <dbReference type="ChEBI" id="CHEBI:58894"/>
        <dbReference type="ChEBI" id="CHEBI:456216"/>
        <dbReference type="EC" id="6.3.5.11"/>
    </reaction>
</comment>
<dbReference type="InterPro" id="IPR004484">
    <property type="entry name" value="CbiA/CobB_synth"/>
</dbReference>
<dbReference type="PROSITE" id="PS51274">
    <property type="entry name" value="GATASE_COBBQ"/>
    <property type="match status" value="1"/>
</dbReference>
<proteinExistence type="inferred from homology"/>
<evidence type="ECO:0000256" key="8">
    <source>
        <dbReference type="ARBA" id="ARBA00022962"/>
    </source>
</evidence>
<comment type="pathway">
    <text evidence="9">Cofactor biosynthesis; adenosylcobalamin biosynthesis; cob(II)yrinate a,c-diamide from sirohydrochlorin (anaerobic route): step 10/10.</text>
</comment>
<feature type="site" description="Increases nucleophilicity of active site Cys" evidence="9">
    <location>
        <position position="432"/>
    </location>
</feature>
<dbReference type="EC" id="6.3.5.11" evidence="9"/>
<comment type="similarity">
    <text evidence="9">Belongs to the CobB/CbiA family.</text>
</comment>
<keyword evidence="5 9" id="KW-0547">Nucleotide-binding</keyword>
<dbReference type="InterPro" id="IPR002586">
    <property type="entry name" value="CobQ/CobB/MinD/ParA_Nub-bd_dom"/>
</dbReference>
<reference evidence="12" key="1">
    <citation type="submission" date="2022-12" db="EMBL/GenBank/DDBJ databases">
        <title>Bacterial isolates from different developmental stages of Nematostella vectensis.</title>
        <authorList>
            <person name="Fraune S."/>
        </authorList>
    </citation>
    <scope>NUCLEOTIDE SEQUENCE</scope>
    <source>
        <strain evidence="12">G21630-S1</strain>
    </source>
</reference>
<dbReference type="Gene3D" id="3.40.50.880">
    <property type="match status" value="1"/>
</dbReference>
<organism evidence="12 13">
    <name type="scientific">Kiloniella laminariae</name>
    <dbReference type="NCBI Taxonomy" id="454162"/>
    <lineage>
        <taxon>Bacteria</taxon>
        <taxon>Pseudomonadati</taxon>
        <taxon>Pseudomonadota</taxon>
        <taxon>Alphaproteobacteria</taxon>
        <taxon>Rhodospirillales</taxon>
        <taxon>Kiloniellaceae</taxon>
        <taxon>Kiloniella</taxon>
    </lineage>
</organism>
<evidence type="ECO:0000256" key="6">
    <source>
        <dbReference type="ARBA" id="ARBA00022840"/>
    </source>
</evidence>
<keyword evidence="6 9" id="KW-0067">ATP-binding</keyword>
<dbReference type="SUPFAM" id="SSF52540">
    <property type="entry name" value="P-loop containing nucleoside triphosphate hydrolases"/>
    <property type="match status" value="1"/>
</dbReference>
<dbReference type="PANTHER" id="PTHR43873:SF1">
    <property type="entry name" value="COBYRINATE A,C-DIAMIDE SYNTHASE"/>
    <property type="match status" value="1"/>
</dbReference>
<feature type="domain" description="CobQ/CobB/MinD/ParA nucleotide binding" evidence="10">
    <location>
        <begin position="8"/>
        <end position="190"/>
    </location>
</feature>
<evidence type="ECO:0000256" key="5">
    <source>
        <dbReference type="ARBA" id="ARBA00022741"/>
    </source>
</evidence>
<dbReference type="InterPro" id="IPR011698">
    <property type="entry name" value="GATase_3"/>
</dbReference>
<keyword evidence="13" id="KW-1185">Reference proteome</keyword>
<comment type="similarity">
    <text evidence="2">Belongs to the CobB/CobQ family. CobQ subfamily.</text>
</comment>
<evidence type="ECO:0000259" key="10">
    <source>
        <dbReference type="Pfam" id="PF01656"/>
    </source>
</evidence>
<comment type="function">
    <text evidence="9">Catalyzes the ATP-dependent amidation of the two carboxylate groups at positions a and c of cobyrinate, using either L-glutamine or ammonia as the nitrogen source.</text>
</comment>
<comment type="caution">
    <text evidence="12">The sequence shown here is derived from an EMBL/GenBank/DDBJ whole genome shotgun (WGS) entry which is preliminary data.</text>
</comment>
<dbReference type="Pfam" id="PF07685">
    <property type="entry name" value="GATase_3"/>
    <property type="match status" value="1"/>
</dbReference>
<dbReference type="EMBL" id="JAPWGY010000002">
    <property type="protein sequence ID" value="MCZ4280710.1"/>
    <property type="molecule type" value="Genomic_DNA"/>
</dbReference>
<dbReference type="PANTHER" id="PTHR43873">
    <property type="entry name" value="COBYRINATE A,C-DIAMIDE SYNTHASE"/>
    <property type="match status" value="1"/>
</dbReference>
<accession>A0ABT4LIF0</accession>
<keyword evidence="4 9" id="KW-0436">Ligase</keyword>
<comment type="domain">
    <text evidence="9">Comprises of two domains. The C-terminal domain contains the binding site for glutamine and catalyzes the hydrolysis of this substrate to glutamate and ammonia. The N-terminal domain is anticipated to bind ATP and cobyrinate and catalyzes the ultimate synthesis of the diamide product. The ammonia produced via the glutaminase domain is probably translocated to the adjacent domain via a molecular tunnel, where it reacts with an activated intermediate.</text>
</comment>
<comment type="miscellaneous">
    <text evidence="9">The a and c carboxylates of cobyrinate are activated for nucleophilic attack via formation of a phosphorylated intermediate by ATP. CbiA catalyzes first the amidation of the c-carboxylate, and then that of the a-carboxylate.</text>
</comment>
<keyword evidence="8 9" id="KW-0315">Glutamine amidotransferase</keyword>
<protein>
    <recommendedName>
        <fullName evidence="9">Cobyrinate a,c-diamide synthase</fullName>
        <ecNumber evidence="9">6.3.5.11</ecNumber>
    </recommendedName>
    <alternativeName>
        <fullName evidence="9">Cobyrinic acid a,c-diamide synthetase</fullName>
    </alternativeName>
</protein>
<keyword evidence="3 9" id="KW-0169">Cobalamin biosynthesis</keyword>
<dbReference type="NCBIfam" id="TIGR00379">
    <property type="entry name" value="cobB"/>
    <property type="match status" value="1"/>
</dbReference>
<dbReference type="CDD" id="cd05388">
    <property type="entry name" value="CobB_N"/>
    <property type="match status" value="1"/>
</dbReference>
<evidence type="ECO:0000313" key="12">
    <source>
        <dbReference type="EMBL" id="MCZ4280710.1"/>
    </source>
</evidence>